<evidence type="ECO:0000256" key="1">
    <source>
        <dbReference type="ARBA" id="ARBA00000971"/>
    </source>
</evidence>
<dbReference type="PANTHER" id="PTHR47245:SF1">
    <property type="entry name" value="FOLDASE PROTEIN PRSA"/>
    <property type="match status" value="1"/>
</dbReference>
<dbReference type="EMBL" id="BAAADJ010000064">
    <property type="protein sequence ID" value="GAA0346464.1"/>
    <property type="molecule type" value="Genomic_DNA"/>
</dbReference>
<comment type="similarity">
    <text evidence="3 11">Belongs to the PrsA family.</text>
</comment>
<name>A0ABP3GIR0_9BACI</name>
<keyword evidence="7 11" id="KW-0472">Membrane</keyword>
<evidence type="ECO:0000256" key="11">
    <source>
        <dbReference type="HAMAP-Rule" id="MF_01145"/>
    </source>
</evidence>
<keyword evidence="14" id="KW-1185">Reference proteome</keyword>
<accession>A0ABP3GIR0</accession>
<evidence type="ECO:0000256" key="9">
    <source>
        <dbReference type="ARBA" id="ARBA00023235"/>
    </source>
</evidence>
<dbReference type="PANTHER" id="PTHR47245">
    <property type="entry name" value="PEPTIDYLPROLYL ISOMERASE"/>
    <property type="match status" value="1"/>
</dbReference>
<evidence type="ECO:0000313" key="13">
    <source>
        <dbReference type="EMBL" id="GAA0346464.1"/>
    </source>
</evidence>
<dbReference type="Pfam" id="PF13624">
    <property type="entry name" value="SurA_N_3"/>
    <property type="match status" value="1"/>
</dbReference>
<proteinExistence type="inferred from homology"/>
<reference evidence="14" key="1">
    <citation type="journal article" date="2019" name="Int. J. Syst. Evol. Microbiol.">
        <title>The Global Catalogue of Microorganisms (GCM) 10K type strain sequencing project: providing services to taxonomists for standard genome sequencing and annotation.</title>
        <authorList>
            <consortium name="The Broad Institute Genomics Platform"/>
            <consortium name="The Broad Institute Genome Sequencing Center for Infectious Disease"/>
            <person name="Wu L."/>
            <person name="Ma J."/>
        </authorList>
    </citation>
    <scope>NUCLEOTIDE SEQUENCE [LARGE SCALE GENOMIC DNA]</scope>
    <source>
        <strain evidence="14">JCM 9731</strain>
    </source>
</reference>
<evidence type="ECO:0000256" key="2">
    <source>
        <dbReference type="ARBA" id="ARBA00004193"/>
    </source>
</evidence>
<protein>
    <recommendedName>
        <fullName evidence="11">Foldase protein PrsA</fullName>
        <ecNumber evidence="11">5.2.1.8</ecNumber>
    </recommendedName>
</protein>
<dbReference type="SUPFAM" id="SSF54534">
    <property type="entry name" value="FKBP-like"/>
    <property type="match status" value="1"/>
</dbReference>
<evidence type="ECO:0000256" key="10">
    <source>
        <dbReference type="ARBA" id="ARBA00023288"/>
    </source>
</evidence>
<dbReference type="GO" id="GO:0016853">
    <property type="term" value="F:isomerase activity"/>
    <property type="evidence" value="ECO:0007669"/>
    <property type="project" value="UniProtKB-KW"/>
</dbReference>
<keyword evidence="4 11" id="KW-1003">Cell membrane</keyword>
<keyword evidence="10" id="KW-0449">Lipoprotein</keyword>
<evidence type="ECO:0000259" key="12">
    <source>
        <dbReference type="PROSITE" id="PS50198"/>
    </source>
</evidence>
<comment type="function">
    <text evidence="11">Plays a major role in protein secretion by helping the post-translocational extracellular folding of several secreted proteins.</text>
</comment>
<dbReference type="InterPro" id="IPR000297">
    <property type="entry name" value="PPIase_PpiC"/>
</dbReference>
<keyword evidence="6 11" id="KW-0697">Rotamase</keyword>
<evidence type="ECO:0000313" key="14">
    <source>
        <dbReference type="Proteomes" id="UP001500782"/>
    </source>
</evidence>
<dbReference type="HAMAP" id="MF_01145">
    <property type="entry name" value="Foldase_PrsA"/>
    <property type="match status" value="1"/>
</dbReference>
<evidence type="ECO:0000256" key="6">
    <source>
        <dbReference type="ARBA" id="ARBA00023110"/>
    </source>
</evidence>
<dbReference type="InterPro" id="IPR027304">
    <property type="entry name" value="Trigger_fact/SurA_dom_sf"/>
</dbReference>
<dbReference type="SUPFAM" id="SSF109998">
    <property type="entry name" value="Triger factor/SurA peptide-binding domain-like"/>
    <property type="match status" value="1"/>
</dbReference>
<dbReference type="PROSITE" id="PS01096">
    <property type="entry name" value="PPIC_PPIASE_1"/>
    <property type="match status" value="1"/>
</dbReference>
<keyword evidence="8" id="KW-0564">Palmitate</keyword>
<dbReference type="InterPro" id="IPR046357">
    <property type="entry name" value="PPIase_dom_sf"/>
</dbReference>
<dbReference type="InterPro" id="IPR050245">
    <property type="entry name" value="PrsA_foldase"/>
</dbReference>
<sequence>MRKVIMLLVGIIVVLTTILGVAVSRDEAVASVNGNKITKDDLYNLLVTQYGQGALDMLVTDEMIKLEAKEQKVNVDQKEIDNEINILQESYGGKESFNMALESTGVSLDVLENDIETYLLTKKLMAPTIEVTEEEMENYFEENKDSFAHLEQVNARHILIKDEETALEVKEKLKAGEDFAELAKEYSTDPGSAQSGGELGYFGKGEMVEAFEEVAFSIEINTISDPVKTEHGYHIIEVTEKKEAKEANFDENKEVIEETLFNQKMDSQYTTWVEELKSEYEIETFLE</sequence>
<evidence type="ECO:0000256" key="8">
    <source>
        <dbReference type="ARBA" id="ARBA00023139"/>
    </source>
</evidence>
<dbReference type="InterPro" id="IPR023059">
    <property type="entry name" value="Foldase_PrsA"/>
</dbReference>
<feature type="domain" description="PpiC" evidence="12">
    <location>
        <begin position="150"/>
        <end position="240"/>
    </location>
</feature>
<dbReference type="RefSeq" id="WP_343803579.1">
    <property type="nucleotide sequence ID" value="NZ_BAAADJ010000064.1"/>
</dbReference>
<comment type="caution">
    <text evidence="13">The sequence shown here is derived from an EMBL/GenBank/DDBJ whole genome shotgun (WGS) entry which is preliminary data.</text>
</comment>
<dbReference type="Pfam" id="PF13616">
    <property type="entry name" value="Rotamase_3"/>
    <property type="match status" value="1"/>
</dbReference>
<keyword evidence="9 11" id="KW-0413">Isomerase</keyword>
<dbReference type="Gene3D" id="3.10.50.40">
    <property type="match status" value="1"/>
</dbReference>
<dbReference type="Gene3D" id="1.10.4030.10">
    <property type="entry name" value="Porin chaperone SurA, peptide-binding domain"/>
    <property type="match status" value="1"/>
</dbReference>
<evidence type="ECO:0000256" key="3">
    <source>
        <dbReference type="ARBA" id="ARBA00006071"/>
    </source>
</evidence>
<gene>
    <name evidence="11 13" type="primary">prsA</name>
    <name evidence="13" type="ORF">GCM10008967_41100</name>
</gene>
<dbReference type="InterPro" id="IPR023058">
    <property type="entry name" value="PPIase_PpiC_CS"/>
</dbReference>
<keyword evidence="5 11" id="KW-0732">Signal</keyword>
<comment type="subcellular location">
    <subcellularLocation>
        <location evidence="2">Cell membrane</location>
        <topology evidence="2">Lipid-anchor</topology>
    </subcellularLocation>
</comment>
<dbReference type="EC" id="5.2.1.8" evidence="11"/>
<dbReference type="PROSITE" id="PS50198">
    <property type="entry name" value="PPIC_PPIASE_2"/>
    <property type="match status" value="1"/>
</dbReference>
<dbReference type="Proteomes" id="UP001500782">
    <property type="component" value="Unassembled WGS sequence"/>
</dbReference>
<comment type="catalytic activity">
    <reaction evidence="1 11">
        <text>[protein]-peptidylproline (omega=180) = [protein]-peptidylproline (omega=0)</text>
        <dbReference type="Rhea" id="RHEA:16237"/>
        <dbReference type="Rhea" id="RHEA-COMP:10747"/>
        <dbReference type="Rhea" id="RHEA-COMP:10748"/>
        <dbReference type="ChEBI" id="CHEBI:83833"/>
        <dbReference type="ChEBI" id="CHEBI:83834"/>
        <dbReference type="EC" id="5.2.1.8"/>
    </reaction>
</comment>
<evidence type="ECO:0000256" key="7">
    <source>
        <dbReference type="ARBA" id="ARBA00023136"/>
    </source>
</evidence>
<organism evidence="13 14">
    <name type="scientific">Bacillus carboniphilus</name>
    <dbReference type="NCBI Taxonomy" id="86663"/>
    <lineage>
        <taxon>Bacteria</taxon>
        <taxon>Bacillati</taxon>
        <taxon>Bacillota</taxon>
        <taxon>Bacilli</taxon>
        <taxon>Bacillales</taxon>
        <taxon>Bacillaceae</taxon>
        <taxon>Bacillus</taxon>
    </lineage>
</organism>
<evidence type="ECO:0000256" key="4">
    <source>
        <dbReference type="ARBA" id="ARBA00022475"/>
    </source>
</evidence>
<evidence type="ECO:0000256" key="5">
    <source>
        <dbReference type="ARBA" id="ARBA00022729"/>
    </source>
</evidence>